<accession>A0A088FVG9</accession>
<dbReference type="GeneID" id="22112968"/>
<gene>
    <name evidence="1" type="ORF">ep3_0035</name>
</gene>
<keyword evidence="2" id="KW-1185">Reference proteome</keyword>
<evidence type="ECO:0000313" key="1">
    <source>
        <dbReference type="EMBL" id="AIM50561.1"/>
    </source>
</evidence>
<reference evidence="1 2" key="2">
    <citation type="journal article" date="2015" name="Virus Genes">
        <title>Genome sequencing and analysis of an Escherichia coli phage vB_EcoM-ep3 with a novel lysin, Lysep3.</title>
        <authorList>
            <person name="Lv M."/>
            <person name="Wang S."/>
            <person name="Yan G."/>
            <person name="Sun C."/>
            <person name="Feng X."/>
            <person name="Gu J."/>
            <person name="Han W."/>
            <person name="Lei L."/>
        </authorList>
    </citation>
    <scope>NUCLEOTIDE SEQUENCE [LARGE SCALE GENOMIC DNA]</scope>
</reference>
<sequence length="184" mass="21377">MLHFDLDWQQLRGVATELEASEKQFKAALSRACNRTAATLRKMSGRGLKDELQLRTMAAMRKRLKSIRLRTRQQGVVLWYGLNDLPVSSFKGRAKQTSDGATFRDQKFDGAFVGRSTVKGKRTVFKRAGKARLPITEQLMPIKDKAEIFIEDEIFTQVEEIFWKHFERDIKARVKYFETSDRWA</sequence>
<name>A0A088FVG9_9CAUD</name>
<dbReference type="Pfam" id="PF06763">
    <property type="entry name" value="Minor_tail_Z"/>
    <property type="match status" value="1"/>
</dbReference>
<organism evidence="1 2">
    <name type="scientific">Escherichia phage vB_EcoM-ep3</name>
    <dbReference type="NCBI Taxonomy" id="1541883"/>
    <lineage>
        <taxon>Viruses</taxon>
        <taxon>Duplodnaviria</taxon>
        <taxon>Heunggongvirae</taxon>
        <taxon>Uroviricota</taxon>
        <taxon>Caudoviricetes</taxon>
        <taxon>Iiscvirinae</taxon>
        <taxon>Jilinvirus</taxon>
        <taxon>Jilinvirus ep3</taxon>
    </lineage>
</organism>
<evidence type="ECO:0008006" key="3">
    <source>
        <dbReference type="Google" id="ProtNLM"/>
    </source>
</evidence>
<dbReference type="EMBL" id="KM360178">
    <property type="protein sequence ID" value="AIM50561.1"/>
    <property type="molecule type" value="Genomic_DNA"/>
</dbReference>
<dbReference type="KEGG" id="vg:22112968"/>
<protein>
    <recommendedName>
        <fullName evidence="3">Phage tail protein</fullName>
    </recommendedName>
</protein>
<dbReference type="InterPro" id="IPR010633">
    <property type="entry name" value="Phage_lambda_GpZ"/>
</dbReference>
<dbReference type="RefSeq" id="YP_009100027.1">
    <property type="nucleotide sequence ID" value="NC_025430.1"/>
</dbReference>
<dbReference type="Proteomes" id="UP000029362">
    <property type="component" value="Segment"/>
</dbReference>
<reference evidence="2" key="1">
    <citation type="submission" date="2014-12" db="EMBL/GenBank/DDBJ databases">
        <authorList>
            <person name="Lv M."/>
            <person name="Lei L."/>
        </authorList>
    </citation>
    <scope>NUCLEOTIDE SEQUENCE [LARGE SCALE GENOMIC DNA]</scope>
</reference>
<evidence type="ECO:0000313" key="2">
    <source>
        <dbReference type="Proteomes" id="UP000029362"/>
    </source>
</evidence>
<proteinExistence type="predicted"/>
<dbReference type="OrthoDB" id="16310at10239"/>